<feature type="domain" description="DUF2147" evidence="2">
    <location>
        <begin position="61"/>
        <end position="173"/>
    </location>
</feature>
<dbReference type="PANTHER" id="PTHR36919:SF2">
    <property type="entry name" value="BLL6627 PROTEIN"/>
    <property type="match status" value="1"/>
</dbReference>
<dbReference type="EMBL" id="JACOGF010000017">
    <property type="protein sequence ID" value="MBC3920639.1"/>
    <property type="molecule type" value="Genomic_DNA"/>
</dbReference>
<evidence type="ECO:0000259" key="2">
    <source>
        <dbReference type="Pfam" id="PF09917"/>
    </source>
</evidence>
<name>A0ABR6ZYB9_9BURK</name>
<dbReference type="PANTHER" id="PTHR36919">
    <property type="entry name" value="BLR1215 PROTEIN"/>
    <property type="match status" value="1"/>
</dbReference>
<gene>
    <name evidence="3" type="ORF">H8L32_24455</name>
</gene>
<evidence type="ECO:0000313" key="3">
    <source>
        <dbReference type="EMBL" id="MBC3920639.1"/>
    </source>
</evidence>
<feature type="chain" id="PRO_5046304121" evidence="1">
    <location>
        <begin position="24"/>
        <end position="182"/>
    </location>
</feature>
<reference evidence="3 4" key="1">
    <citation type="submission" date="2020-08" db="EMBL/GenBank/DDBJ databases">
        <title>Novel species isolated from subtropical streams in China.</title>
        <authorList>
            <person name="Lu H."/>
        </authorList>
    </citation>
    <scope>NUCLEOTIDE SEQUENCE [LARGE SCALE GENOMIC DNA]</scope>
    <source>
        <strain evidence="3 4">CY18W</strain>
    </source>
</reference>
<evidence type="ECO:0000256" key="1">
    <source>
        <dbReference type="SAM" id="SignalP"/>
    </source>
</evidence>
<sequence length="182" mass="19301">MKKQMIVITTFATVLMSAWSAQAQQAGLSDYYLAPVEAEIQAGKLANLANSQANKPDAVAGTWLTQSGSLEVQIGNCGQSVCGKVSKVNDAANVSNMTAMGSTATPESAIPVLGKTIMEGFTPIGVATWSGTIFNRADGQTYACQMRMLSPTELEVTAYKDKPENGRSQVWTRVSNTVTAQK</sequence>
<keyword evidence="1" id="KW-0732">Signal</keyword>
<dbReference type="Gene3D" id="2.40.128.520">
    <property type="match status" value="1"/>
</dbReference>
<keyword evidence="4" id="KW-1185">Reference proteome</keyword>
<evidence type="ECO:0000313" key="4">
    <source>
        <dbReference type="Proteomes" id="UP000650424"/>
    </source>
</evidence>
<dbReference type="Proteomes" id="UP000650424">
    <property type="component" value="Unassembled WGS sequence"/>
</dbReference>
<dbReference type="Pfam" id="PF09917">
    <property type="entry name" value="DUF2147"/>
    <property type="match status" value="1"/>
</dbReference>
<feature type="signal peptide" evidence="1">
    <location>
        <begin position="1"/>
        <end position="23"/>
    </location>
</feature>
<dbReference type="RefSeq" id="WP_186950346.1">
    <property type="nucleotide sequence ID" value="NZ_JACOGF010000017.1"/>
</dbReference>
<comment type="caution">
    <text evidence="3">The sequence shown here is derived from an EMBL/GenBank/DDBJ whole genome shotgun (WGS) entry which is preliminary data.</text>
</comment>
<protein>
    <submittedName>
        <fullName evidence="3">DUF2147 domain-containing protein</fullName>
    </submittedName>
</protein>
<dbReference type="InterPro" id="IPR019223">
    <property type="entry name" value="DUF2147"/>
</dbReference>
<accession>A0ABR6ZYB9</accession>
<organism evidence="3 4">
    <name type="scientific">Undibacterium hunanense</name>
    <dbReference type="NCBI Taxonomy" id="2762292"/>
    <lineage>
        <taxon>Bacteria</taxon>
        <taxon>Pseudomonadati</taxon>
        <taxon>Pseudomonadota</taxon>
        <taxon>Betaproteobacteria</taxon>
        <taxon>Burkholderiales</taxon>
        <taxon>Oxalobacteraceae</taxon>
        <taxon>Undibacterium</taxon>
    </lineage>
</organism>
<proteinExistence type="predicted"/>